<feature type="transmembrane region" description="Helical" evidence="1">
    <location>
        <begin position="260"/>
        <end position="276"/>
    </location>
</feature>
<keyword evidence="3" id="KW-0255">Endonuclease</keyword>
<feature type="transmembrane region" description="Helical" evidence="1">
    <location>
        <begin position="65"/>
        <end position="83"/>
    </location>
</feature>
<accession>A0A7X0IH57</accession>
<feature type="transmembrane region" description="Helical" evidence="1">
    <location>
        <begin position="337"/>
        <end position="358"/>
    </location>
</feature>
<evidence type="ECO:0000256" key="1">
    <source>
        <dbReference type="SAM" id="Phobius"/>
    </source>
</evidence>
<organism evidence="3 4">
    <name type="scientific">Sphaerisporangium rubeum</name>
    <dbReference type="NCBI Taxonomy" id="321317"/>
    <lineage>
        <taxon>Bacteria</taxon>
        <taxon>Bacillati</taxon>
        <taxon>Actinomycetota</taxon>
        <taxon>Actinomycetes</taxon>
        <taxon>Streptosporangiales</taxon>
        <taxon>Streptosporangiaceae</taxon>
        <taxon>Sphaerisporangium</taxon>
    </lineage>
</organism>
<dbReference type="PANTHER" id="PTHR14859:SF1">
    <property type="entry name" value="PGAP2-INTERACTING PROTEIN"/>
    <property type="match status" value="1"/>
</dbReference>
<evidence type="ECO:0000313" key="4">
    <source>
        <dbReference type="Proteomes" id="UP000555564"/>
    </source>
</evidence>
<dbReference type="RefSeq" id="WP_184984238.1">
    <property type="nucleotide sequence ID" value="NZ_BAAALO010000076.1"/>
</dbReference>
<keyword evidence="3" id="KW-0540">Nuclease</keyword>
<dbReference type="GO" id="GO:0016020">
    <property type="term" value="C:membrane"/>
    <property type="evidence" value="ECO:0007669"/>
    <property type="project" value="GOC"/>
</dbReference>
<keyword evidence="1" id="KW-1133">Transmembrane helix</keyword>
<feature type="transmembrane region" description="Helical" evidence="1">
    <location>
        <begin position="27"/>
        <end position="53"/>
    </location>
</feature>
<dbReference type="GO" id="GO:0004519">
    <property type="term" value="F:endonuclease activity"/>
    <property type="evidence" value="ECO:0007669"/>
    <property type="project" value="UniProtKB-KW"/>
</dbReference>
<evidence type="ECO:0000259" key="2">
    <source>
        <dbReference type="Pfam" id="PF03372"/>
    </source>
</evidence>
<feature type="transmembrane region" description="Helical" evidence="1">
    <location>
        <begin position="370"/>
        <end position="388"/>
    </location>
</feature>
<keyword evidence="4" id="KW-1185">Reference proteome</keyword>
<gene>
    <name evidence="3" type="ORF">BJ992_004570</name>
</gene>
<keyword evidence="3" id="KW-0269">Exonuclease</keyword>
<feature type="transmembrane region" description="Helical" evidence="1">
    <location>
        <begin position="282"/>
        <end position="300"/>
    </location>
</feature>
<feature type="transmembrane region" description="Helical" evidence="1">
    <location>
        <begin position="141"/>
        <end position="160"/>
    </location>
</feature>
<dbReference type="InterPro" id="IPR005135">
    <property type="entry name" value="Endo/exonuclease/phosphatase"/>
</dbReference>
<feature type="transmembrane region" description="Helical" evidence="1">
    <location>
        <begin position="234"/>
        <end position="253"/>
    </location>
</feature>
<proteinExistence type="predicted"/>
<keyword evidence="3" id="KW-0378">Hydrolase</keyword>
<feature type="transmembrane region" description="Helical" evidence="1">
    <location>
        <begin position="116"/>
        <end position="134"/>
    </location>
</feature>
<feature type="transmembrane region" description="Helical" evidence="1">
    <location>
        <begin position="200"/>
        <end position="222"/>
    </location>
</feature>
<dbReference type="InterPro" id="IPR036691">
    <property type="entry name" value="Endo/exonu/phosph_ase_sf"/>
</dbReference>
<dbReference type="InterPro" id="IPR051916">
    <property type="entry name" value="GPI-anchor_lipid_remodeler"/>
</dbReference>
<dbReference type="Proteomes" id="UP000555564">
    <property type="component" value="Unassembled WGS sequence"/>
</dbReference>
<dbReference type="Gene3D" id="3.60.10.10">
    <property type="entry name" value="Endonuclease/exonuclease/phosphatase"/>
    <property type="match status" value="1"/>
</dbReference>
<dbReference type="Pfam" id="PF03372">
    <property type="entry name" value="Exo_endo_phos"/>
    <property type="match status" value="1"/>
</dbReference>
<dbReference type="GO" id="GO:0004527">
    <property type="term" value="F:exonuclease activity"/>
    <property type="evidence" value="ECO:0007669"/>
    <property type="project" value="UniProtKB-KW"/>
</dbReference>
<dbReference type="SUPFAM" id="SSF56219">
    <property type="entry name" value="DNase I-like"/>
    <property type="match status" value="1"/>
</dbReference>
<feature type="domain" description="Endonuclease/exonuclease/phosphatase" evidence="2">
    <location>
        <begin position="410"/>
        <end position="635"/>
    </location>
</feature>
<feature type="transmembrane region" description="Helical" evidence="1">
    <location>
        <begin position="172"/>
        <end position="193"/>
    </location>
</feature>
<feature type="transmembrane region" description="Helical" evidence="1">
    <location>
        <begin position="90"/>
        <end position="110"/>
    </location>
</feature>
<dbReference type="EMBL" id="JACHIU010000001">
    <property type="protein sequence ID" value="MBB6475139.1"/>
    <property type="molecule type" value="Genomic_DNA"/>
</dbReference>
<dbReference type="PANTHER" id="PTHR14859">
    <property type="entry name" value="CALCOFLUOR WHITE HYPERSENSITIVE PROTEIN PRECURSOR"/>
    <property type="match status" value="1"/>
</dbReference>
<dbReference type="AlphaFoldDB" id="A0A7X0IH57"/>
<keyword evidence="1" id="KW-0472">Membrane</keyword>
<evidence type="ECO:0000313" key="3">
    <source>
        <dbReference type="EMBL" id="MBB6475139.1"/>
    </source>
</evidence>
<feature type="transmembrane region" description="Helical" evidence="1">
    <location>
        <begin position="312"/>
        <end position="331"/>
    </location>
</feature>
<keyword evidence="1" id="KW-0812">Transmembrane</keyword>
<reference evidence="3 4" key="1">
    <citation type="submission" date="2020-08" db="EMBL/GenBank/DDBJ databases">
        <title>Sequencing the genomes of 1000 actinobacteria strains.</title>
        <authorList>
            <person name="Klenk H.-P."/>
        </authorList>
    </citation>
    <scope>NUCLEOTIDE SEQUENCE [LARGE SCALE GENOMIC DNA]</scope>
    <source>
        <strain evidence="3 4">DSM 44936</strain>
    </source>
</reference>
<protein>
    <submittedName>
        <fullName evidence="3">Endonuclease/exonuclease/phosphatase family metal-dependent hydrolase</fullName>
    </submittedName>
</protein>
<comment type="caution">
    <text evidence="3">The sequence shown here is derived from an EMBL/GenBank/DDBJ whole genome shotgun (WGS) entry which is preliminary data.</text>
</comment>
<dbReference type="GO" id="GO:0006506">
    <property type="term" value="P:GPI anchor biosynthetic process"/>
    <property type="evidence" value="ECO:0007669"/>
    <property type="project" value="TreeGrafter"/>
</dbReference>
<sequence>MRDIDTAVPERSRPLERLSERLTPRRAATLTLALGMVLLTDVLGVFLPSLITLYGQAGSTPPERMGLFAALWFVLPFAAIPLTRLAGPRAVLLGGAAVLCAARLALQGPVTGMPQLYVAGAGVTAALVFLYGCARMVPRPAVATGLAGGLAAAGVLHLALDQVDAVWRDGPVVYVAVATGCAVFLVCAWHVVAAKDVAPAGVWAVLGPVVALHGMLLTPLGLADRPRAEQAGPWQVAVVAAALVAAQFLLVSFAARPPRPAWVMAVLLPVAAGALLPVESPLVALLVAPALGACLGTAGLPRTGGAARGGATLLGGMLIFLVAVFLYYAAYDTDLGFPNAVVPAVLGALTGLVALRAGGSSGTAARPRPYRLAVVAAVTAVAVAALTWRPLPAVQPAVRTAAGPEFTLIAYNIRMGFGLSGTLDLDRIAGWARSERPDVVLLSEVDRGWLLNGGHDDLARIAKGLGMRYHFAPAADALWGDALLTNLPVRQITSHPLGRHDHPTGAQAQAAVVEIGGQEVGIVGTHLQATAGQAPEVAAIAADLARGATTGAAGTARASGPVTRRVLLAGDLNVTKDDQEMRVLEGAGLTDPLIGLGDPPTSPADAPVQRIDHVLLGAGLTAVSAKVPRVTYSDHLPVVVRLRLSDLRQAG</sequence>
<name>A0A7X0IH57_9ACTN</name>